<dbReference type="Pfam" id="PF13649">
    <property type="entry name" value="Methyltransf_25"/>
    <property type="match status" value="1"/>
</dbReference>
<name>A0ABT5Z4S8_9ACTN</name>
<comment type="caution">
    <text evidence="2">The sequence shown here is derived from an EMBL/GenBank/DDBJ whole genome shotgun (WGS) entry which is preliminary data.</text>
</comment>
<dbReference type="InterPro" id="IPR029063">
    <property type="entry name" value="SAM-dependent_MTases_sf"/>
</dbReference>
<keyword evidence="2" id="KW-0808">Transferase</keyword>
<dbReference type="CDD" id="cd02440">
    <property type="entry name" value="AdoMet_MTases"/>
    <property type="match status" value="1"/>
</dbReference>
<evidence type="ECO:0000259" key="1">
    <source>
        <dbReference type="Pfam" id="PF13649"/>
    </source>
</evidence>
<keyword evidence="3" id="KW-1185">Reference proteome</keyword>
<dbReference type="EMBL" id="JARHTQ010000018">
    <property type="protein sequence ID" value="MDF2258829.1"/>
    <property type="molecule type" value="Genomic_DNA"/>
</dbReference>
<gene>
    <name evidence="2" type="ORF">P2L57_24835</name>
</gene>
<protein>
    <submittedName>
        <fullName evidence="2">Methyltransferase domain-containing protein</fullName>
    </submittedName>
</protein>
<dbReference type="Proteomes" id="UP001220022">
    <property type="component" value="Unassembled WGS sequence"/>
</dbReference>
<feature type="domain" description="Methyltransferase" evidence="1">
    <location>
        <begin position="41"/>
        <end position="137"/>
    </location>
</feature>
<keyword evidence="2" id="KW-0489">Methyltransferase</keyword>
<sequence>MPYVLQTGAAGAERLALVEKVYGDHTRRILGRLGVQEGAKIADLGCGTGSTTKWFSSQIGSAGEVVAVDESGEQLALLASDIDRDGIGNVSTVQADAMNTGIDRGRFDIVHCRFLISHVTEPVALVREMAALARPGGLVIAFEVDIGGLFSIPSTECYERLRALSRNGGQAIGRDYEIGAKLATVFSSAGLPEPDMEFIHPVYLRGEEKRFWEYTARESMLPVRAGLTTESNFDALMRELEAVAGNEMCAVAQPRLVACWARKGTNESA</sequence>
<accession>A0ABT5Z4S8</accession>
<dbReference type="InterPro" id="IPR041698">
    <property type="entry name" value="Methyltransf_25"/>
</dbReference>
<evidence type="ECO:0000313" key="2">
    <source>
        <dbReference type="EMBL" id="MDF2258829.1"/>
    </source>
</evidence>
<dbReference type="Gene3D" id="3.40.50.150">
    <property type="entry name" value="Vaccinia Virus protein VP39"/>
    <property type="match status" value="1"/>
</dbReference>
<dbReference type="RefSeq" id="WP_275818238.1">
    <property type="nucleotide sequence ID" value="NZ_BAAANM010000014.1"/>
</dbReference>
<dbReference type="GO" id="GO:0032259">
    <property type="term" value="P:methylation"/>
    <property type="evidence" value="ECO:0007669"/>
    <property type="project" value="UniProtKB-KW"/>
</dbReference>
<dbReference type="SUPFAM" id="SSF53335">
    <property type="entry name" value="S-adenosyl-L-methionine-dependent methyltransferases"/>
    <property type="match status" value="1"/>
</dbReference>
<reference evidence="2 3" key="1">
    <citation type="submission" date="2023-03" db="EMBL/GenBank/DDBJ databases">
        <title>Draft genome sequence of type strain Streptomyces ferralitis JCM 14344.</title>
        <authorList>
            <person name="Klaysubun C."/>
            <person name="Duangmal K."/>
        </authorList>
    </citation>
    <scope>NUCLEOTIDE SEQUENCE [LARGE SCALE GENOMIC DNA]</scope>
    <source>
        <strain evidence="2 3">JCM 14344</strain>
    </source>
</reference>
<evidence type="ECO:0000313" key="3">
    <source>
        <dbReference type="Proteomes" id="UP001220022"/>
    </source>
</evidence>
<dbReference type="PANTHER" id="PTHR43591">
    <property type="entry name" value="METHYLTRANSFERASE"/>
    <property type="match status" value="1"/>
</dbReference>
<organism evidence="2 3">
    <name type="scientific">Streptantibioticus ferralitis</name>
    <dbReference type="NCBI Taxonomy" id="236510"/>
    <lineage>
        <taxon>Bacteria</taxon>
        <taxon>Bacillati</taxon>
        <taxon>Actinomycetota</taxon>
        <taxon>Actinomycetes</taxon>
        <taxon>Kitasatosporales</taxon>
        <taxon>Streptomycetaceae</taxon>
        <taxon>Streptantibioticus</taxon>
    </lineage>
</organism>
<proteinExistence type="predicted"/>
<dbReference type="GO" id="GO:0008168">
    <property type="term" value="F:methyltransferase activity"/>
    <property type="evidence" value="ECO:0007669"/>
    <property type="project" value="UniProtKB-KW"/>
</dbReference>